<dbReference type="GO" id="GO:0007064">
    <property type="term" value="P:mitotic sister chromatid cohesion"/>
    <property type="evidence" value="ECO:0007669"/>
    <property type="project" value="TreeGrafter"/>
</dbReference>
<proteinExistence type="predicted"/>
<feature type="compositionally biased region" description="Pro residues" evidence="1">
    <location>
        <begin position="697"/>
        <end position="706"/>
    </location>
</feature>
<feature type="compositionally biased region" description="Basic and acidic residues" evidence="1">
    <location>
        <begin position="740"/>
        <end position="749"/>
    </location>
</feature>
<feature type="non-terminal residue" evidence="3">
    <location>
        <position position="1"/>
    </location>
</feature>
<comment type="caution">
    <text evidence="3">The sequence shown here is derived from an EMBL/GenBank/DDBJ whole genome shotgun (WGS) entry which is preliminary data.</text>
</comment>
<feature type="compositionally biased region" description="Low complexity" evidence="1">
    <location>
        <begin position="637"/>
        <end position="661"/>
    </location>
</feature>
<dbReference type="GO" id="GO:0000785">
    <property type="term" value="C:chromatin"/>
    <property type="evidence" value="ECO:0007669"/>
    <property type="project" value="TreeGrafter"/>
</dbReference>
<organism evidence="3 4">
    <name type="scientific">Aureobasidium melanogenum</name>
    <name type="common">Aureobasidium pullulans var. melanogenum</name>
    <dbReference type="NCBI Taxonomy" id="46634"/>
    <lineage>
        <taxon>Eukaryota</taxon>
        <taxon>Fungi</taxon>
        <taxon>Dikarya</taxon>
        <taxon>Ascomycota</taxon>
        <taxon>Pezizomycotina</taxon>
        <taxon>Dothideomycetes</taxon>
        <taxon>Dothideomycetidae</taxon>
        <taxon>Dothideales</taxon>
        <taxon>Saccotheciaceae</taxon>
        <taxon>Aureobasidium</taxon>
    </lineage>
</organism>
<reference evidence="3" key="2">
    <citation type="submission" date="2021-08" db="EMBL/GenBank/DDBJ databases">
        <authorList>
            <person name="Gostincar C."/>
            <person name="Sun X."/>
            <person name="Song Z."/>
            <person name="Gunde-Cimerman N."/>
        </authorList>
    </citation>
    <scope>NUCLEOTIDE SEQUENCE</scope>
    <source>
        <strain evidence="3">EXF-8016</strain>
    </source>
</reference>
<dbReference type="Proteomes" id="UP000767238">
    <property type="component" value="Unassembled WGS sequence"/>
</dbReference>
<reference evidence="3" key="1">
    <citation type="journal article" date="2021" name="J Fungi (Basel)">
        <title>Virulence traits and population genomics of the black yeast Aureobasidium melanogenum.</title>
        <authorList>
            <person name="Cernosa A."/>
            <person name="Sun X."/>
            <person name="Gostincar C."/>
            <person name="Fang C."/>
            <person name="Gunde-Cimerman N."/>
            <person name="Song Z."/>
        </authorList>
    </citation>
    <scope>NUCLEOTIDE SEQUENCE</scope>
    <source>
        <strain evidence="3">EXF-8016</strain>
    </source>
</reference>
<evidence type="ECO:0000313" key="4">
    <source>
        <dbReference type="Proteomes" id="UP000767238"/>
    </source>
</evidence>
<dbReference type="OrthoDB" id="428854at2759"/>
<name>A0A9P8GHY9_AURME</name>
<dbReference type="Pfam" id="PF13878">
    <property type="entry name" value="zf-C2H2_3"/>
    <property type="match status" value="1"/>
</dbReference>
<feature type="region of interest" description="Disordered" evidence="1">
    <location>
        <begin position="1"/>
        <end position="111"/>
    </location>
</feature>
<evidence type="ECO:0000256" key="1">
    <source>
        <dbReference type="SAM" id="MobiDB-lite"/>
    </source>
</evidence>
<feature type="compositionally biased region" description="Low complexity" evidence="1">
    <location>
        <begin position="568"/>
        <end position="587"/>
    </location>
</feature>
<dbReference type="GO" id="GO:0005634">
    <property type="term" value="C:nucleus"/>
    <property type="evidence" value="ECO:0007669"/>
    <property type="project" value="TreeGrafter"/>
</dbReference>
<gene>
    <name evidence="3" type="ORF">KCV03_g5429</name>
</gene>
<protein>
    <recommendedName>
        <fullName evidence="2">N-acetyltransferase ESCO zinc-finger domain-containing protein</fullName>
    </recommendedName>
</protein>
<feature type="compositionally biased region" description="Pro residues" evidence="1">
    <location>
        <begin position="383"/>
        <end position="399"/>
    </location>
</feature>
<feature type="compositionally biased region" description="Polar residues" evidence="1">
    <location>
        <begin position="405"/>
        <end position="414"/>
    </location>
</feature>
<feature type="compositionally biased region" description="Basic and acidic residues" evidence="1">
    <location>
        <begin position="272"/>
        <end position="283"/>
    </location>
</feature>
<feature type="compositionally biased region" description="Pro residues" evidence="1">
    <location>
        <begin position="588"/>
        <end position="598"/>
    </location>
</feature>
<dbReference type="AlphaFoldDB" id="A0A9P8GHY9"/>
<feature type="region of interest" description="Disordered" evidence="1">
    <location>
        <begin position="461"/>
        <end position="827"/>
    </location>
</feature>
<evidence type="ECO:0000313" key="3">
    <source>
        <dbReference type="EMBL" id="KAH0220720.1"/>
    </source>
</evidence>
<feature type="compositionally biased region" description="Basic residues" evidence="1">
    <location>
        <begin position="527"/>
        <end position="540"/>
    </location>
</feature>
<dbReference type="PRINTS" id="PR01217">
    <property type="entry name" value="PRICHEXTENSN"/>
</dbReference>
<feature type="domain" description="N-acetyltransferase ESCO zinc-finger" evidence="2">
    <location>
        <begin position="113"/>
        <end position="149"/>
    </location>
</feature>
<dbReference type="EMBL" id="JAHFYH010000036">
    <property type="protein sequence ID" value="KAH0220720.1"/>
    <property type="molecule type" value="Genomic_DNA"/>
</dbReference>
<dbReference type="GO" id="GO:0061733">
    <property type="term" value="F:protein-lysine-acetyltransferase activity"/>
    <property type="evidence" value="ECO:0007669"/>
    <property type="project" value="TreeGrafter"/>
</dbReference>
<dbReference type="InterPro" id="IPR028005">
    <property type="entry name" value="AcTrfase_ESCO_Znf_dom"/>
</dbReference>
<evidence type="ECO:0000259" key="2">
    <source>
        <dbReference type="Pfam" id="PF13878"/>
    </source>
</evidence>
<feature type="compositionally biased region" description="Polar residues" evidence="1">
    <location>
        <begin position="541"/>
        <end position="553"/>
    </location>
</feature>
<feature type="compositionally biased region" description="Basic residues" evidence="1">
    <location>
        <begin position="299"/>
        <end position="309"/>
    </location>
</feature>
<feature type="compositionally biased region" description="Low complexity" evidence="1">
    <location>
        <begin position="45"/>
        <end position="61"/>
    </location>
</feature>
<feature type="region of interest" description="Disordered" evidence="1">
    <location>
        <begin position="372"/>
        <end position="448"/>
    </location>
</feature>
<feature type="compositionally biased region" description="Low complexity" evidence="1">
    <location>
        <begin position="465"/>
        <end position="483"/>
    </location>
</feature>
<feature type="compositionally biased region" description="Pro residues" evidence="1">
    <location>
        <begin position="674"/>
        <end position="683"/>
    </location>
</feature>
<sequence>MSSLTNRPPLRTYSKTYSKRKHQDSLDDTIKRRRVSVIESEESESAPSSDFPSSDVAAFSDENVPPSTPPSSPPSLAISPKAVTQERQPSKSHVGKPVPAAKSSRTTSKPLVQMQLNFGQSMRKTCKECRMEYVPSAPEDVALHKKFHSQHVNGVPVDRDFLTKVKAEKAVWHGPQGDFIICLNSQDPKHWLRKTRPVFDMATADLGAVNIPDEKLWGSQFAASSARSQKTDANEEKNDRYKLYLYVDSGRCVGLCLAEGIEKAYKVIEPKKKAKVEKEREAQEAEEDKETSDSEKVRTTKTKGKVQKKVRIQSPVISPDSPAAYRDQHDPFDSYLNPVGQPALPTTEEQDIDVARELRRSFIDSLARGATVPNREASEPAVPIAPPIAPAPAQAPVPTPERMETSSQSGQQAPYNPFARTLATIDPQNAASAPVGLSRDTSAASAKPAMDVDAFTRMLLTGNTPSASPGPMSPSAGLPSAAANSLGDLHPESPPASDDDDEHHHAPPELDYEQLTGLVRTPDTHPKKPKPPPPVHHHGKSLSTPSKGPQTVSFAEFDVVATPPALPSPSIASPKPQLARSSSDLNKPLPPPPPPHHSPSPDTAPSISEQFDGPAQSPQLPAEDFSLNSKRPPPIPLSRRSSQMRSFSGRPRSSSNLSRSSVPDDFSDGTATPPVKPPPPPARRGPHSVETDLPAPSARPPLPPPPRHTKQRPVSVSRTPSTNSTHSLNKANMPPPPPPRRGENKRRSLDGTLLSAAAPTSRRMSDTSRRSSGASIYSAGGRTPSISSIPTVDEGDSGEDRSFNVTPQPETQHFGENGGGSATAGGHDILADMNAMQAEIDALMARSKGGS</sequence>
<feature type="region of interest" description="Disordered" evidence="1">
    <location>
        <begin position="272"/>
        <end position="309"/>
    </location>
</feature>
<dbReference type="PANTHER" id="PTHR45884">
    <property type="entry name" value="N-ACETYLTRANSFERASE ECO"/>
    <property type="match status" value="1"/>
</dbReference>
<accession>A0A9P8GHY9</accession>
<dbReference type="PANTHER" id="PTHR45884:SF2">
    <property type="entry name" value="N-ACETYLTRANSFERASE ECO"/>
    <property type="match status" value="1"/>
</dbReference>
<feature type="compositionally biased region" description="Polar residues" evidence="1">
    <location>
        <begin position="712"/>
        <end position="730"/>
    </location>
</feature>